<name>A0A7L4ZGJ1_9FLAO</name>
<reference evidence="2 3" key="1">
    <citation type="journal article" date="2013" name="Int. J. Syst. Evol. Microbiol.">
        <title>Kordia antarctica sp. nov., isolated from Antarctic seawater.</title>
        <authorList>
            <person name="Baek K."/>
            <person name="Choi A."/>
            <person name="Kang I."/>
            <person name="Lee K."/>
            <person name="Cho J.C."/>
        </authorList>
    </citation>
    <scope>NUCLEOTIDE SEQUENCE [LARGE SCALE GENOMIC DNA]</scope>
    <source>
        <strain evidence="2 3">IMCC3317</strain>
    </source>
</reference>
<accession>A0A7L4ZGJ1</accession>
<evidence type="ECO:0000313" key="3">
    <source>
        <dbReference type="Proteomes" id="UP000464657"/>
    </source>
</evidence>
<dbReference type="GO" id="GO:0015421">
    <property type="term" value="F:ABC-type oligopeptide transporter activity"/>
    <property type="evidence" value="ECO:0007669"/>
    <property type="project" value="TreeGrafter"/>
</dbReference>
<feature type="domain" description="ABC transporter" evidence="1">
    <location>
        <begin position="7"/>
        <end position="248"/>
    </location>
</feature>
<dbReference type="RefSeq" id="WP_160128488.1">
    <property type="nucleotide sequence ID" value="NZ_CP019288.1"/>
</dbReference>
<organism evidence="2 3">
    <name type="scientific">Kordia antarctica</name>
    <dbReference type="NCBI Taxonomy" id="1218801"/>
    <lineage>
        <taxon>Bacteria</taxon>
        <taxon>Pseudomonadati</taxon>
        <taxon>Bacteroidota</taxon>
        <taxon>Flavobacteriia</taxon>
        <taxon>Flavobacteriales</taxon>
        <taxon>Flavobacteriaceae</taxon>
        <taxon>Kordia</taxon>
    </lineage>
</organism>
<dbReference type="KEGG" id="kan:IMCC3317_11100"/>
<gene>
    <name evidence="2" type="primary">atm1</name>
    <name evidence="2" type="ORF">IMCC3317_11100</name>
</gene>
<keyword evidence="3" id="KW-1185">Reference proteome</keyword>
<evidence type="ECO:0000259" key="1">
    <source>
        <dbReference type="PROSITE" id="PS50893"/>
    </source>
</evidence>
<dbReference type="GO" id="GO:0016887">
    <property type="term" value="F:ATP hydrolysis activity"/>
    <property type="evidence" value="ECO:0007669"/>
    <property type="project" value="InterPro"/>
</dbReference>
<dbReference type="PANTHER" id="PTHR43394:SF1">
    <property type="entry name" value="ATP-BINDING CASSETTE SUB-FAMILY B MEMBER 10, MITOCHONDRIAL"/>
    <property type="match status" value="1"/>
</dbReference>
<evidence type="ECO:0000313" key="2">
    <source>
        <dbReference type="EMBL" id="QHI35762.1"/>
    </source>
</evidence>
<dbReference type="AlphaFoldDB" id="A0A7L4ZGJ1"/>
<dbReference type="PANTHER" id="PTHR43394">
    <property type="entry name" value="ATP-DEPENDENT PERMEASE MDL1, MITOCHONDRIAL"/>
    <property type="match status" value="1"/>
</dbReference>
<dbReference type="InterPro" id="IPR003439">
    <property type="entry name" value="ABC_transporter-like_ATP-bd"/>
</dbReference>
<protein>
    <submittedName>
        <fullName evidence="2">ATM1-type heavy metal exporter</fullName>
    </submittedName>
</protein>
<sequence length="260" mass="30204">MLQFESLHIENLSLQLVGKEQLLKSINIQFFKNQCIAIVCESEYEKNILVQILQKKEAYQNGSVTINNQISLNKVNTKDWRSILGIVPKNIKIFNSHVLDNIILEEHTISHKIHAFEDIEAFIQEYGFENFIQSLPQGYTTILGENGMQLSGGQKQILALIRVLYKKPQLLILDEFTSAMDRNTEHFVLQLLKRLKYKISIIFISHRLHSLKQIADHIYVIEDGQTIVHGSHKELLRTANFYSDFWTDILQEKDTIKLIL</sequence>
<dbReference type="InterPro" id="IPR027417">
    <property type="entry name" value="P-loop_NTPase"/>
</dbReference>
<dbReference type="EMBL" id="CP019288">
    <property type="protein sequence ID" value="QHI35762.1"/>
    <property type="molecule type" value="Genomic_DNA"/>
</dbReference>
<dbReference type="GO" id="GO:0005524">
    <property type="term" value="F:ATP binding"/>
    <property type="evidence" value="ECO:0007669"/>
    <property type="project" value="InterPro"/>
</dbReference>
<dbReference type="OrthoDB" id="1522160at2"/>
<dbReference type="Proteomes" id="UP000464657">
    <property type="component" value="Chromosome"/>
</dbReference>
<dbReference type="SUPFAM" id="SSF52540">
    <property type="entry name" value="P-loop containing nucleoside triphosphate hydrolases"/>
    <property type="match status" value="1"/>
</dbReference>
<dbReference type="Pfam" id="PF00005">
    <property type="entry name" value="ABC_tran"/>
    <property type="match status" value="1"/>
</dbReference>
<dbReference type="PROSITE" id="PS50893">
    <property type="entry name" value="ABC_TRANSPORTER_2"/>
    <property type="match status" value="1"/>
</dbReference>
<dbReference type="Gene3D" id="3.40.50.300">
    <property type="entry name" value="P-loop containing nucleotide triphosphate hydrolases"/>
    <property type="match status" value="1"/>
</dbReference>
<proteinExistence type="predicted"/>
<dbReference type="InterPro" id="IPR039421">
    <property type="entry name" value="Type_1_exporter"/>
</dbReference>